<sequence length="85" mass="9785">MSWNKAFTIAIIEKNPEKMGKLIQEMPVITDIQEAKQAQSLIQEALKIMKEEQVKTRDSMEKNKKTRAFLMSANLGSSPKREYRG</sequence>
<dbReference type="AlphaFoldDB" id="A0AA86ANE1"/>
<organism evidence="1 2">
    <name type="scientific">Sulfurospirillum multivorans (strain DM 12446 / JCM 15788 / NBRC 109480)</name>
    <dbReference type="NCBI Taxonomy" id="1150621"/>
    <lineage>
        <taxon>Bacteria</taxon>
        <taxon>Pseudomonadati</taxon>
        <taxon>Campylobacterota</taxon>
        <taxon>Epsilonproteobacteria</taxon>
        <taxon>Campylobacterales</taxon>
        <taxon>Sulfurospirillaceae</taxon>
        <taxon>Sulfurospirillum</taxon>
    </lineage>
</organism>
<dbReference type="Proteomes" id="UP000019322">
    <property type="component" value="Chromosome"/>
</dbReference>
<dbReference type="KEGG" id="smul:SMUL_1380"/>
<protein>
    <submittedName>
        <fullName evidence="1">Uncharacterized protein</fullName>
    </submittedName>
</protein>
<proteinExistence type="predicted"/>
<dbReference type="RefSeq" id="WP_025344517.1">
    <property type="nucleotide sequence ID" value="NZ_CP007201.1"/>
</dbReference>
<evidence type="ECO:0000313" key="1">
    <source>
        <dbReference type="EMBL" id="AHJ12641.1"/>
    </source>
</evidence>
<accession>A0AA86ANE1</accession>
<reference evidence="1 2" key="1">
    <citation type="journal article" date="2014" name="Environ. Microbiol.">
        <title>Insights into organohalide respiration and the versatile catabolism of Sulfurospirillum multivorans gained from comparative genomics and physiological studies.</title>
        <authorList>
            <person name="Goris T."/>
            <person name="Schubert T."/>
            <person name="Gadkari J."/>
            <person name="Wubet T."/>
            <person name="Tarkka M."/>
            <person name="Buscot F."/>
            <person name="Adrian L."/>
            <person name="Diekert G."/>
        </authorList>
    </citation>
    <scope>NUCLEOTIDE SEQUENCE [LARGE SCALE GENOMIC DNA]</scope>
    <source>
        <strain evidence="2">DM 12446 / JCM 15788 / NBRC 109480</strain>
    </source>
</reference>
<name>A0AA86ANE1_SULMK</name>
<evidence type="ECO:0000313" key="2">
    <source>
        <dbReference type="Proteomes" id="UP000019322"/>
    </source>
</evidence>
<dbReference type="EMBL" id="CP007201">
    <property type="protein sequence ID" value="AHJ12641.1"/>
    <property type="molecule type" value="Genomic_DNA"/>
</dbReference>
<gene>
    <name evidence="1" type="ORF">SMUL_1380</name>
</gene>